<sequence>MPPEYNYRKFYALLARMPYADKETLVYQYTKGRTEHLRQMHPEEYRMMLRDMKRVVDDDEASRELKKRRSAVLKLMQQLGIDTTRWPNVDAFCTDARIASKVFRRLSMNELEALVPRLRSILNKGGLKNSSTPMPPQPAKLKVKYNFIMNKNNNKDEKGNA</sequence>
<reference evidence="1" key="1">
    <citation type="journal article" date="2021" name="Proc. Natl. Acad. Sci. U.S.A.">
        <title>A Catalog of Tens of Thousands of Viruses from Human Metagenomes Reveals Hidden Associations with Chronic Diseases.</title>
        <authorList>
            <person name="Tisza M.J."/>
            <person name="Buck C.B."/>
        </authorList>
    </citation>
    <scope>NUCLEOTIDE SEQUENCE</scope>
    <source>
        <strain evidence="1">CtNnv6</strain>
    </source>
</reference>
<accession>A0A8S5P2A0</accession>
<dbReference type="EMBL" id="BK015321">
    <property type="protein sequence ID" value="DAE01222.1"/>
    <property type="molecule type" value="Genomic_DNA"/>
</dbReference>
<evidence type="ECO:0000313" key="1">
    <source>
        <dbReference type="EMBL" id="DAE01222.1"/>
    </source>
</evidence>
<organism evidence="1">
    <name type="scientific">Myoviridae sp. ctNnv6</name>
    <dbReference type="NCBI Taxonomy" id="2825091"/>
    <lineage>
        <taxon>Viruses</taxon>
        <taxon>Duplodnaviria</taxon>
        <taxon>Heunggongvirae</taxon>
        <taxon>Uroviricota</taxon>
        <taxon>Caudoviricetes</taxon>
    </lineage>
</organism>
<name>A0A8S5P2A0_9CAUD</name>
<protein>
    <submittedName>
        <fullName evidence="1">Uncharacterized protein</fullName>
    </submittedName>
</protein>
<proteinExistence type="predicted"/>